<evidence type="ECO:0000313" key="2">
    <source>
        <dbReference type="EMBL" id="NDP47473.1"/>
    </source>
</evidence>
<comment type="caution">
    <text evidence="2">The sequence shown here is derived from an EMBL/GenBank/DDBJ whole genome shotgun (WGS) entry which is preliminary data.</text>
</comment>
<proteinExistence type="predicted"/>
<accession>A0A7C9JVU7</accession>
<protein>
    <submittedName>
        <fullName evidence="2">DUF2244 domain-containing protein</fullName>
    </submittedName>
</protein>
<feature type="transmembrane region" description="Helical" evidence="1">
    <location>
        <begin position="25"/>
        <end position="47"/>
    </location>
</feature>
<evidence type="ECO:0000313" key="3">
    <source>
        <dbReference type="Proteomes" id="UP000483432"/>
    </source>
</evidence>
<dbReference type="InterPro" id="IPR019253">
    <property type="entry name" value="DUF2244_TM"/>
</dbReference>
<keyword evidence="1" id="KW-1133">Transmembrane helix</keyword>
<dbReference type="AlphaFoldDB" id="A0A7C9JVU7"/>
<gene>
    <name evidence="2" type="ORF">GZ085_03610</name>
</gene>
<dbReference type="EMBL" id="JAAFGW010000034">
    <property type="protein sequence ID" value="NDP47473.1"/>
    <property type="molecule type" value="Genomic_DNA"/>
</dbReference>
<dbReference type="Pfam" id="PF10003">
    <property type="entry name" value="DUF2244"/>
    <property type="match status" value="1"/>
</dbReference>
<keyword evidence="1" id="KW-0812">Transmembrane</keyword>
<organism evidence="2 3">
    <name type="scientific">Sulfuriferula multivorans</name>
    <dbReference type="NCBI Taxonomy" id="1559896"/>
    <lineage>
        <taxon>Bacteria</taxon>
        <taxon>Pseudomonadati</taxon>
        <taxon>Pseudomonadota</taxon>
        <taxon>Betaproteobacteria</taxon>
        <taxon>Nitrosomonadales</taxon>
        <taxon>Sulfuricellaceae</taxon>
        <taxon>Sulfuriferula</taxon>
    </lineage>
</organism>
<evidence type="ECO:0000256" key="1">
    <source>
        <dbReference type="SAM" id="Phobius"/>
    </source>
</evidence>
<dbReference type="Proteomes" id="UP000483432">
    <property type="component" value="Unassembled WGS sequence"/>
</dbReference>
<name>A0A7C9JVU7_9PROT</name>
<sequence length="150" mass="16711">MPAGAFSFHSRSCCSLTCSQERVTFWSLVLLCFGTAIGFAVQGYWLVLPFAGLEIGLLAWALESLRNRENNYEILTIEGDSVVLEWRIGQHSGRRELNRQWVHVQCDCSTPGRNCHLCVISHGSGTEVGHYLSDEARLKLAATLKNKLQG</sequence>
<reference evidence="2 3" key="1">
    <citation type="submission" date="2019-09" db="EMBL/GenBank/DDBJ databases">
        <title>H2 Metabolism Revealed by Metagenomic Analysis in Subglacial Sediment of East Antarctica.</title>
        <authorList>
            <person name="Yang Z."/>
            <person name="Zhang Y."/>
            <person name="Lv Y."/>
            <person name="Yan W."/>
            <person name="Xiao X."/>
            <person name="Sun B."/>
            <person name="Ma H."/>
        </authorList>
    </citation>
    <scope>NUCLEOTIDE SEQUENCE [LARGE SCALE GENOMIC DNA]</scope>
    <source>
        <strain evidence="2">Bin2_2</strain>
    </source>
</reference>
<keyword evidence="1" id="KW-0472">Membrane</keyword>